<reference evidence="1" key="1">
    <citation type="journal article" date="2016" name="Front. Microbiol.">
        <title>Genome Sequence of the Piezophilic, Mesophilic Sulfate-Reducing Bacterium Desulfovibrio indicus J2T.</title>
        <authorList>
            <person name="Cao J."/>
            <person name="Maignien L."/>
            <person name="Shao Z."/>
            <person name="Alain K."/>
            <person name="Jebbar M."/>
        </authorList>
    </citation>
    <scope>NUCLEOTIDE SEQUENCE</scope>
    <source>
        <strain evidence="1">DSM 16372</strain>
    </source>
</reference>
<evidence type="ECO:0000313" key="2">
    <source>
        <dbReference type="Proteomes" id="UP001055247"/>
    </source>
</evidence>
<dbReference type="SUPFAM" id="SSF69635">
    <property type="entry name" value="Type III secretory system chaperone-like"/>
    <property type="match status" value="1"/>
</dbReference>
<organism evidence="1 2">
    <name type="scientific">Methylobacterium hispanicum</name>
    <dbReference type="NCBI Taxonomy" id="270350"/>
    <lineage>
        <taxon>Bacteria</taxon>
        <taxon>Pseudomonadati</taxon>
        <taxon>Pseudomonadota</taxon>
        <taxon>Alphaproteobacteria</taxon>
        <taxon>Hyphomicrobiales</taxon>
        <taxon>Methylobacteriaceae</taxon>
        <taxon>Methylobacterium</taxon>
    </lineage>
</organism>
<dbReference type="RefSeq" id="WP_066922368.1">
    <property type="nucleotide sequence ID" value="NZ_BPQO01000027.1"/>
</dbReference>
<dbReference type="Pfam" id="PF05932">
    <property type="entry name" value="CesT"/>
    <property type="match status" value="1"/>
</dbReference>
<sequence>MQSVDEALEAIRVLAGLPRLALDGDGQVELIFDKTIRVAIAKIDAGSFELYTELPGLGQDLDRDVLVRLMTANYLGEATGPGRLMLDPRDRVVCYGQRVEVGPLDAAQLEATLLGFMKYVAFLRSEDAAALIRGPREAEAAAPAGDLMIRI</sequence>
<dbReference type="AlphaFoldDB" id="A0AAV4ZT41"/>
<dbReference type="Proteomes" id="UP001055247">
    <property type="component" value="Unassembled WGS sequence"/>
</dbReference>
<dbReference type="Gene3D" id="3.30.1460.10">
    <property type="match status" value="1"/>
</dbReference>
<gene>
    <name evidence="1" type="ORF">BHAOGJBA_5011</name>
</gene>
<dbReference type="GO" id="GO:0030254">
    <property type="term" value="P:protein secretion by the type III secretion system"/>
    <property type="evidence" value="ECO:0007669"/>
    <property type="project" value="InterPro"/>
</dbReference>
<dbReference type="EMBL" id="BPQO01000027">
    <property type="protein sequence ID" value="GJD91463.1"/>
    <property type="molecule type" value="Genomic_DNA"/>
</dbReference>
<protein>
    <recommendedName>
        <fullName evidence="3">Type III secretion system chaperone</fullName>
    </recommendedName>
</protein>
<dbReference type="InterPro" id="IPR010261">
    <property type="entry name" value="Tir_chaperone"/>
</dbReference>
<proteinExistence type="predicted"/>
<accession>A0AAV4ZT41</accession>
<name>A0AAV4ZT41_9HYPH</name>
<keyword evidence="2" id="KW-1185">Reference proteome</keyword>
<dbReference type="CDD" id="cd16364">
    <property type="entry name" value="T3SC_I-like"/>
    <property type="match status" value="1"/>
</dbReference>
<evidence type="ECO:0000313" key="1">
    <source>
        <dbReference type="EMBL" id="GJD91463.1"/>
    </source>
</evidence>
<reference evidence="1" key="2">
    <citation type="submission" date="2021-08" db="EMBL/GenBank/DDBJ databases">
        <authorList>
            <person name="Tani A."/>
            <person name="Ola A."/>
            <person name="Ogura Y."/>
            <person name="Katsura K."/>
            <person name="Hayashi T."/>
        </authorList>
    </citation>
    <scope>NUCLEOTIDE SEQUENCE</scope>
    <source>
        <strain evidence="1">DSM 16372</strain>
    </source>
</reference>
<evidence type="ECO:0008006" key="3">
    <source>
        <dbReference type="Google" id="ProtNLM"/>
    </source>
</evidence>
<comment type="caution">
    <text evidence="1">The sequence shown here is derived from an EMBL/GenBank/DDBJ whole genome shotgun (WGS) entry which is preliminary data.</text>
</comment>